<dbReference type="GO" id="GO:0003824">
    <property type="term" value="F:catalytic activity"/>
    <property type="evidence" value="ECO:0007669"/>
    <property type="project" value="InterPro"/>
</dbReference>
<protein>
    <recommendedName>
        <fullName evidence="3">Endonuclease/exonuclease/phosphatase domain-containing protein</fullName>
    </recommendedName>
</protein>
<dbReference type="InterPro" id="IPR005135">
    <property type="entry name" value="Endo/exonuclease/phosphatase"/>
</dbReference>
<reference evidence="4" key="1">
    <citation type="submission" date="2020-05" db="EMBL/GenBank/DDBJ databases">
        <title>WGS assembly of Panicum virgatum.</title>
        <authorList>
            <person name="Lovell J.T."/>
            <person name="Jenkins J."/>
            <person name="Shu S."/>
            <person name="Juenger T.E."/>
            <person name="Schmutz J."/>
        </authorList>
    </citation>
    <scope>NUCLEOTIDE SEQUENCE</scope>
    <source>
        <strain evidence="4">AP13</strain>
    </source>
</reference>
<name>A0A8T0WUT0_PANVG</name>
<feature type="compositionally biased region" description="Basic and acidic residues" evidence="2">
    <location>
        <begin position="332"/>
        <end position="343"/>
    </location>
</feature>
<evidence type="ECO:0000256" key="2">
    <source>
        <dbReference type="SAM" id="MobiDB-lite"/>
    </source>
</evidence>
<dbReference type="AlphaFoldDB" id="A0A8T0WUT0"/>
<accession>A0A8T0WUT0</accession>
<feature type="coiled-coil region" evidence="1">
    <location>
        <begin position="274"/>
        <end position="316"/>
    </location>
</feature>
<dbReference type="PANTHER" id="PTHR33710:SF72">
    <property type="entry name" value="OS04G0204200 PROTEIN"/>
    <property type="match status" value="1"/>
</dbReference>
<dbReference type="EMBL" id="CM029038">
    <property type="protein sequence ID" value="KAG2649446.1"/>
    <property type="molecule type" value="Genomic_DNA"/>
</dbReference>
<feature type="region of interest" description="Disordered" evidence="2">
    <location>
        <begin position="331"/>
        <end position="352"/>
    </location>
</feature>
<keyword evidence="5" id="KW-1185">Reference proteome</keyword>
<evidence type="ECO:0000313" key="4">
    <source>
        <dbReference type="EMBL" id="KAG2649446.1"/>
    </source>
</evidence>
<organism evidence="4 5">
    <name type="scientific">Panicum virgatum</name>
    <name type="common">Blackwell switchgrass</name>
    <dbReference type="NCBI Taxonomy" id="38727"/>
    <lineage>
        <taxon>Eukaryota</taxon>
        <taxon>Viridiplantae</taxon>
        <taxon>Streptophyta</taxon>
        <taxon>Embryophyta</taxon>
        <taxon>Tracheophyta</taxon>
        <taxon>Spermatophyta</taxon>
        <taxon>Magnoliopsida</taxon>
        <taxon>Liliopsida</taxon>
        <taxon>Poales</taxon>
        <taxon>Poaceae</taxon>
        <taxon>PACMAD clade</taxon>
        <taxon>Panicoideae</taxon>
        <taxon>Panicodae</taxon>
        <taxon>Paniceae</taxon>
        <taxon>Panicinae</taxon>
        <taxon>Panicum</taxon>
        <taxon>Panicum sect. Hiantes</taxon>
    </lineage>
</organism>
<proteinExistence type="predicted"/>
<evidence type="ECO:0000313" key="5">
    <source>
        <dbReference type="Proteomes" id="UP000823388"/>
    </source>
</evidence>
<evidence type="ECO:0000259" key="3">
    <source>
        <dbReference type="Pfam" id="PF03372"/>
    </source>
</evidence>
<dbReference type="InterPro" id="IPR036691">
    <property type="entry name" value="Endo/exonu/phosph_ase_sf"/>
</dbReference>
<evidence type="ECO:0000256" key="1">
    <source>
        <dbReference type="SAM" id="Coils"/>
    </source>
</evidence>
<sequence length="352" mass="40841">MQGAFWNSRGLIDLAKHRLLADLVKEEQINFIVLSKTGRDDFPDHILKNLCAGRYFLWHSMAPHGRSGGILLGVDLNVFDIGAIVEGDFYVKFTLRCKNDGFKFVLYTVYGPAQHQNKQAFLCEPANTFSKESLPYLIGGDFNIMRRPEDKSSGVFDFKWPNLFNAVIESLDLKEIVMSGRQYTWAGHGDNPFFVKLDRILVSTDWEDKFLLSTVEPRDRDISAHTSLVLNTGASTHQTDQRHFKLERGWLIRDGFYDMVAKIWQSETIGRTPLERWQNKLRRLRQHLKNWAKYIAGNYRKEKKKLLELLENLDKKAESVPLSDQEISSYFERGRDKMVRESQGENSTRGRR</sequence>
<gene>
    <name evidence="4" type="ORF">PVAP13_1NG543300</name>
</gene>
<keyword evidence="1" id="KW-0175">Coiled coil</keyword>
<comment type="caution">
    <text evidence="4">The sequence shown here is derived from an EMBL/GenBank/DDBJ whole genome shotgun (WGS) entry which is preliminary data.</text>
</comment>
<dbReference type="PANTHER" id="PTHR33710">
    <property type="entry name" value="BNAC02G09200D PROTEIN"/>
    <property type="match status" value="1"/>
</dbReference>
<dbReference type="Gene3D" id="3.60.10.10">
    <property type="entry name" value="Endonuclease/exonuclease/phosphatase"/>
    <property type="match status" value="1"/>
</dbReference>
<dbReference type="Proteomes" id="UP000823388">
    <property type="component" value="Chromosome 1N"/>
</dbReference>
<dbReference type="SUPFAM" id="SSF56219">
    <property type="entry name" value="DNase I-like"/>
    <property type="match status" value="1"/>
</dbReference>
<dbReference type="Pfam" id="PF03372">
    <property type="entry name" value="Exo_endo_phos"/>
    <property type="match status" value="1"/>
</dbReference>
<feature type="domain" description="Endonuclease/exonuclease/phosphatase" evidence="3">
    <location>
        <begin position="6"/>
        <end position="219"/>
    </location>
</feature>